<keyword evidence="2" id="KW-1185">Reference proteome</keyword>
<name>A0ABX2KME3_9PROT</name>
<protein>
    <submittedName>
        <fullName evidence="1">Type I-C CRISPR-associated protein Cas8c/Csd1</fullName>
    </submittedName>
</protein>
<comment type="caution">
    <text evidence="1">The sequence shown here is derived from an EMBL/GenBank/DDBJ whole genome shotgun (WGS) entry which is preliminary data.</text>
</comment>
<dbReference type="CDD" id="cd09757">
    <property type="entry name" value="Cas8c_I-C"/>
    <property type="match status" value="1"/>
</dbReference>
<reference evidence="1 2" key="1">
    <citation type="submission" date="2019-10" db="EMBL/GenBank/DDBJ databases">
        <title>Genome sequence of Azospirillum melinis.</title>
        <authorList>
            <person name="Ambrosini A."/>
            <person name="Sant'Anna F.H."/>
            <person name="Cassan F.D."/>
            <person name="Souza E.M."/>
            <person name="Passaglia L.M.P."/>
        </authorList>
    </citation>
    <scope>NUCLEOTIDE SEQUENCE [LARGE SCALE GENOMIC DNA]</scope>
    <source>
        <strain evidence="1 2">TMCY0552</strain>
    </source>
</reference>
<dbReference type="NCBIfam" id="TIGR01863">
    <property type="entry name" value="cas_Csd1"/>
    <property type="match status" value="1"/>
</dbReference>
<gene>
    <name evidence="1" type="primary">cas8c</name>
    <name evidence="1" type="ORF">GBZ48_31995</name>
</gene>
<dbReference type="EMBL" id="WHOS01000076">
    <property type="protein sequence ID" value="NUB03838.1"/>
    <property type="molecule type" value="Genomic_DNA"/>
</dbReference>
<dbReference type="Pfam" id="PF09709">
    <property type="entry name" value="Cas_Csd1"/>
    <property type="match status" value="1"/>
</dbReference>
<sequence>MTILTYLTSHYGRLECRRDVPSFGFTRERIAFGLVLSADGEPVACDDLRLSTDGRNRSGGQSMAVPRSFTRSGIKPRPFFLWDNSHFVLGLGSPLEGTKPSVHPARAEAFRDWNERLLDGTEDPGLLAFLRFLRSWTPSRFRRAPFPQAMLDRTLVFRLLDDVDAAGRPRFLHDRPAAQAAWEPHAIEGDRPKAVCLVTGQVAPVARLHPAIKGVWGAPTTGASLVSFHQPAFRSHGKVQGDNAPVSEAAAFQYGAALNALLAPGSRSKLRIGDITMVFWADAAVHGEAAARRIEALVGSVLAPTGPPDLARNGGCPDFRRSWEWLDKSAGAQAAALGIEPRVRVFILGLTPNGPRLSVRFWQEVTAGALIDRLTAHWHDLRIEPPAWKIPPSPAALLYAVARQGRSGSAPQQLAGDLMRAILTGDRYPLTLLVAVLQRLRAGEPVDGPRAALCKAILQRAAHRHRRGSANQHTDPAMEVPVSLDRTEFDQAYRLGRLFAVLENVQRAALGRLNASVRDRYYGAASATPANVFPLLLRTTSHHLKVLHRERVTRGLAVWFEREIDEIMRDLDMNFPRQLQPMAQGRFAVGYYHQRYARKPDSEVADTVAQLED</sequence>
<dbReference type="RefSeq" id="WP_174474705.1">
    <property type="nucleotide sequence ID" value="NZ_JAGINN010000024.1"/>
</dbReference>
<evidence type="ECO:0000313" key="2">
    <source>
        <dbReference type="Proteomes" id="UP000605086"/>
    </source>
</evidence>
<dbReference type="Proteomes" id="UP000605086">
    <property type="component" value="Unassembled WGS sequence"/>
</dbReference>
<accession>A0ABX2KME3</accession>
<organism evidence="1 2">
    <name type="scientific">Azospirillum melinis</name>
    <dbReference type="NCBI Taxonomy" id="328839"/>
    <lineage>
        <taxon>Bacteria</taxon>
        <taxon>Pseudomonadati</taxon>
        <taxon>Pseudomonadota</taxon>
        <taxon>Alphaproteobacteria</taxon>
        <taxon>Rhodospirillales</taxon>
        <taxon>Azospirillaceae</taxon>
        <taxon>Azospirillum</taxon>
    </lineage>
</organism>
<dbReference type="InterPro" id="IPR010144">
    <property type="entry name" value="CRISPR-assoc_prot_Csd1-typ"/>
</dbReference>
<evidence type="ECO:0000313" key="1">
    <source>
        <dbReference type="EMBL" id="NUB03838.1"/>
    </source>
</evidence>
<proteinExistence type="predicted"/>